<feature type="compositionally biased region" description="Basic and acidic residues" evidence="1">
    <location>
        <begin position="92"/>
        <end position="121"/>
    </location>
</feature>
<name>A0A8S1BB39_ARCPL</name>
<proteinExistence type="predicted"/>
<feature type="region of interest" description="Disordered" evidence="1">
    <location>
        <begin position="32"/>
        <end position="121"/>
    </location>
</feature>
<dbReference type="Proteomes" id="UP000494106">
    <property type="component" value="Unassembled WGS sequence"/>
</dbReference>
<reference evidence="2 3" key="1">
    <citation type="submission" date="2020-04" db="EMBL/GenBank/DDBJ databases">
        <authorList>
            <person name="Wallbank WR R."/>
            <person name="Pardo Diaz C."/>
            <person name="Kozak K."/>
            <person name="Martin S."/>
            <person name="Jiggins C."/>
            <person name="Moest M."/>
            <person name="Warren A I."/>
            <person name="Byers J.R.P. K."/>
            <person name="Montejo-Kovacevich G."/>
            <person name="Yen C E."/>
        </authorList>
    </citation>
    <scope>NUCLEOTIDE SEQUENCE [LARGE SCALE GENOMIC DNA]</scope>
</reference>
<comment type="caution">
    <text evidence="2">The sequence shown here is derived from an EMBL/GenBank/DDBJ whole genome shotgun (WGS) entry which is preliminary data.</text>
</comment>
<feature type="compositionally biased region" description="Low complexity" evidence="1">
    <location>
        <begin position="60"/>
        <end position="74"/>
    </location>
</feature>
<evidence type="ECO:0000256" key="1">
    <source>
        <dbReference type="SAM" id="MobiDB-lite"/>
    </source>
</evidence>
<evidence type="ECO:0000313" key="3">
    <source>
        <dbReference type="Proteomes" id="UP000494106"/>
    </source>
</evidence>
<dbReference type="AlphaFoldDB" id="A0A8S1BB39"/>
<protein>
    <submittedName>
        <fullName evidence="2">Uncharacterized protein</fullName>
    </submittedName>
</protein>
<dbReference type="EMBL" id="CADEBC010000584">
    <property type="protein sequence ID" value="CAB3256042.1"/>
    <property type="molecule type" value="Genomic_DNA"/>
</dbReference>
<keyword evidence="3" id="KW-1185">Reference proteome</keyword>
<gene>
    <name evidence="2" type="ORF">APLA_LOCUS15126</name>
</gene>
<dbReference type="OrthoDB" id="7473119at2759"/>
<accession>A0A8S1BB39</accession>
<sequence>MHCSADYPNPNVKLKIQIPFQQFKILLHPVKKLKPDKREEKSHEVLQMDPDEKLSSSAQTNGSKNNKSKSTGSKVALQSSEEKEIQEDTDTEDRKKLKKPEEILGEDKEESDPGLKADNQEGMKKWLMEIAAGDNSEISGTNPRIYQPDEHPAFSRGFRGQHYKYNPELLKFISIDVHIEI</sequence>
<evidence type="ECO:0000313" key="2">
    <source>
        <dbReference type="EMBL" id="CAB3256042.1"/>
    </source>
</evidence>
<organism evidence="2 3">
    <name type="scientific">Arctia plantaginis</name>
    <name type="common">Wood tiger moth</name>
    <name type="synonym">Phalaena plantaginis</name>
    <dbReference type="NCBI Taxonomy" id="874455"/>
    <lineage>
        <taxon>Eukaryota</taxon>
        <taxon>Metazoa</taxon>
        <taxon>Ecdysozoa</taxon>
        <taxon>Arthropoda</taxon>
        <taxon>Hexapoda</taxon>
        <taxon>Insecta</taxon>
        <taxon>Pterygota</taxon>
        <taxon>Neoptera</taxon>
        <taxon>Endopterygota</taxon>
        <taxon>Lepidoptera</taxon>
        <taxon>Glossata</taxon>
        <taxon>Ditrysia</taxon>
        <taxon>Noctuoidea</taxon>
        <taxon>Erebidae</taxon>
        <taxon>Arctiinae</taxon>
        <taxon>Arctia</taxon>
    </lineage>
</organism>
<feature type="compositionally biased region" description="Basic and acidic residues" evidence="1">
    <location>
        <begin position="36"/>
        <end position="54"/>
    </location>
</feature>